<feature type="chain" id="PRO_5030607598" evidence="1">
    <location>
        <begin position="24"/>
        <end position="277"/>
    </location>
</feature>
<comment type="caution">
    <text evidence="2">The sequence shown here is derived from an EMBL/GenBank/DDBJ whole genome shotgun (WGS) entry which is preliminary data.</text>
</comment>
<evidence type="ECO:0000313" key="3">
    <source>
        <dbReference type="Proteomes" id="UP000567293"/>
    </source>
</evidence>
<name>A0A7V8NMA5_9BACT</name>
<reference evidence="2" key="1">
    <citation type="submission" date="2020-06" db="EMBL/GenBank/DDBJ databases">
        <title>Legume-microbial interactions unlock mineral nutrients during tropical forest succession.</title>
        <authorList>
            <person name="Epihov D.Z."/>
        </authorList>
    </citation>
    <scope>NUCLEOTIDE SEQUENCE [LARGE SCALE GENOMIC DNA]</scope>
    <source>
        <strain evidence="2">Pan2503</strain>
    </source>
</reference>
<feature type="signal peptide" evidence="1">
    <location>
        <begin position="1"/>
        <end position="23"/>
    </location>
</feature>
<dbReference type="AlphaFoldDB" id="A0A7V8NMA5"/>
<keyword evidence="3" id="KW-1185">Reference proteome</keyword>
<proteinExistence type="predicted"/>
<keyword evidence="1" id="KW-0732">Signal</keyword>
<sequence length="277" mass="30625">MRMSSIGAIAGVVALALSSIVLAQDAVPGLTGVPQRPTTLYNKLDAAGGKAGPAPRRDLSGSWTGPLEPLKLGDVPALTPLGQQRFKLNIPDPFRAHSNDPWATCDPFGFPRSTTNETRGVTFAPLPGRLAIMTQYGRIWRTVWMDGRELPKNVGARGGPDPRWYGYSVGHWEGDYTLVVDTTGVNDKTWVDRRGYPHSVDMRAQERYTRVDHDTLELTVTVDDSKIYTKPFVAVTNRFKWIPNQEDEEQFCVPSEMIDYIKIIALPAGQEAVTGQK</sequence>
<dbReference type="Proteomes" id="UP000567293">
    <property type="component" value="Unassembled WGS sequence"/>
</dbReference>
<dbReference type="EMBL" id="JACDQQ010000162">
    <property type="protein sequence ID" value="MBA0083665.1"/>
    <property type="molecule type" value="Genomic_DNA"/>
</dbReference>
<protein>
    <submittedName>
        <fullName evidence="2">Uncharacterized protein</fullName>
    </submittedName>
</protein>
<evidence type="ECO:0000313" key="2">
    <source>
        <dbReference type="EMBL" id="MBA0083665.1"/>
    </source>
</evidence>
<organism evidence="2 3">
    <name type="scientific">Candidatus Acidiferrum panamense</name>
    <dbReference type="NCBI Taxonomy" id="2741543"/>
    <lineage>
        <taxon>Bacteria</taxon>
        <taxon>Pseudomonadati</taxon>
        <taxon>Acidobacteriota</taxon>
        <taxon>Terriglobia</taxon>
        <taxon>Candidatus Acidiferrales</taxon>
        <taxon>Candidatus Acidiferrum</taxon>
    </lineage>
</organism>
<evidence type="ECO:0000256" key="1">
    <source>
        <dbReference type="SAM" id="SignalP"/>
    </source>
</evidence>
<accession>A0A7V8NMA5</accession>
<gene>
    <name evidence="2" type="ORF">HRJ53_01585</name>
</gene>